<dbReference type="NCBIfam" id="NF003035">
    <property type="entry name" value="PRK03922.1"/>
    <property type="match status" value="1"/>
</dbReference>
<dbReference type="InterPro" id="IPR007564">
    <property type="entry name" value="UPF0212"/>
</dbReference>
<dbReference type="HAMAP" id="MF_01223">
    <property type="entry name" value="UPF0212"/>
    <property type="match status" value="1"/>
</dbReference>
<dbReference type="Pfam" id="PF04475">
    <property type="entry name" value="DUF555"/>
    <property type="match status" value="1"/>
</dbReference>
<dbReference type="EMBL" id="JBHTAR010000011">
    <property type="protein sequence ID" value="MFC7199137.1"/>
    <property type="molecule type" value="Genomic_DNA"/>
</dbReference>
<comment type="caution">
    <text evidence="3">The sequence shown here is derived from an EMBL/GenBank/DDBJ whole genome shotgun (WGS) entry which is preliminary data.</text>
</comment>
<dbReference type="PANTHER" id="PTHR42199">
    <property type="entry name" value="UPF0212 PROTEIN MJ0068"/>
    <property type="match status" value="1"/>
</dbReference>
<protein>
    <recommendedName>
        <fullName evidence="1">UPF0212 protein ACFQJ9_06860</fullName>
    </recommendedName>
</protein>
<organism evidence="3 4">
    <name type="scientific">Halospeciosus flavus</name>
    <dbReference type="NCBI Taxonomy" id="3032283"/>
    <lineage>
        <taxon>Archaea</taxon>
        <taxon>Methanobacteriati</taxon>
        <taxon>Methanobacteriota</taxon>
        <taxon>Stenosarchaea group</taxon>
        <taxon>Halobacteria</taxon>
        <taxon>Halobacteriales</taxon>
        <taxon>Halobacteriaceae</taxon>
        <taxon>Halospeciosus</taxon>
    </lineage>
</organism>
<feature type="compositionally biased region" description="Acidic residues" evidence="2">
    <location>
        <begin position="139"/>
        <end position="153"/>
    </location>
</feature>
<sequence>MDRRVVVEAAVPVYDVSSPDEAVRIAIAKTGEMLNPDLSYVEIEMGERTCPHCSETLDPAFLAADESLVALELEMTVFDVDRDEHAARIARKEIGQRMENVPLDVLTVDAVEEIEAGAGGEGSAAPDDGTTAGAAGTGDDADDLPEFDDLVDE</sequence>
<evidence type="ECO:0000313" key="3">
    <source>
        <dbReference type="EMBL" id="MFC7199137.1"/>
    </source>
</evidence>
<dbReference type="Proteomes" id="UP001596447">
    <property type="component" value="Unassembled WGS sequence"/>
</dbReference>
<accession>A0ABD5Z1T7</accession>
<proteinExistence type="inferred from homology"/>
<name>A0ABD5Z1T7_9EURY</name>
<evidence type="ECO:0000313" key="4">
    <source>
        <dbReference type="Proteomes" id="UP001596447"/>
    </source>
</evidence>
<reference evidence="3 4" key="1">
    <citation type="journal article" date="2019" name="Int. J. Syst. Evol. Microbiol.">
        <title>The Global Catalogue of Microorganisms (GCM) 10K type strain sequencing project: providing services to taxonomists for standard genome sequencing and annotation.</title>
        <authorList>
            <consortium name="The Broad Institute Genomics Platform"/>
            <consortium name="The Broad Institute Genome Sequencing Center for Infectious Disease"/>
            <person name="Wu L."/>
            <person name="Ma J."/>
        </authorList>
    </citation>
    <scope>NUCLEOTIDE SEQUENCE [LARGE SCALE GENOMIC DNA]</scope>
    <source>
        <strain evidence="3 4">XZGYJ-43</strain>
    </source>
</reference>
<feature type="compositionally biased region" description="Low complexity" evidence="2">
    <location>
        <begin position="123"/>
        <end position="138"/>
    </location>
</feature>
<evidence type="ECO:0000256" key="1">
    <source>
        <dbReference type="HAMAP-Rule" id="MF_01223"/>
    </source>
</evidence>
<evidence type="ECO:0000256" key="2">
    <source>
        <dbReference type="SAM" id="MobiDB-lite"/>
    </source>
</evidence>
<keyword evidence="4" id="KW-1185">Reference proteome</keyword>
<gene>
    <name evidence="3" type="ORF">ACFQJ9_06860</name>
</gene>
<feature type="region of interest" description="Disordered" evidence="2">
    <location>
        <begin position="114"/>
        <end position="153"/>
    </location>
</feature>
<dbReference type="AlphaFoldDB" id="A0ABD5Z1T7"/>
<dbReference type="RefSeq" id="WP_279529082.1">
    <property type="nucleotide sequence ID" value="NZ_CP122312.1"/>
</dbReference>
<comment type="similarity">
    <text evidence="1">Belongs to the UPF0212 family.</text>
</comment>
<dbReference type="PANTHER" id="PTHR42199:SF1">
    <property type="entry name" value="UPF0212 PROTEIN TK1194"/>
    <property type="match status" value="1"/>
</dbReference>